<organism evidence="6 7">
    <name type="scientific">Devosia geojensis</name>
    <dbReference type="NCBI Taxonomy" id="443610"/>
    <lineage>
        <taxon>Bacteria</taxon>
        <taxon>Pseudomonadati</taxon>
        <taxon>Pseudomonadota</taxon>
        <taxon>Alphaproteobacteria</taxon>
        <taxon>Hyphomicrobiales</taxon>
        <taxon>Devosiaceae</taxon>
        <taxon>Devosia</taxon>
    </lineage>
</organism>
<dbReference type="AlphaFoldDB" id="A0A0F5FY03"/>
<dbReference type="Pfam" id="PF00005">
    <property type="entry name" value="ABC_tran"/>
    <property type="match status" value="1"/>
</dbReference>
<accession>A0A0F5FY03</accession>
<dbReference type="GO" id="GO:0005524">
    <property type="term" value="F:ATP binding"/>
    <property type="evidence" value="ECO:0007669"/>
    <property type="project" value="UniProtKB-KW"/>
</dbReference>
<dbReference type="EMBL" id="JZEX01000011">
    <property type="protein sequence ID" value="KKB13739.1"/>
    <property type="molecule type" value="Genomic_DNA"/>
</dbReference>
<dbReference type="Proteomes" id="UP000033632">
    <property type="component" value="Unassembled WGS sequence"/>
</dbReference>
<dbReference type="PROSITE" id="PS00211">
    <property type="entry name" value="ABC_TRANSPORTER_1"/>
    <property type="match status" value="1"/>
</dbReference>
<evidence type="ECO:0000313" key="6">
    <source>
        <dbReference type="EMBL" id="KKB13739.1"/>
    </source>
</evidence>
<evidence type="ECO:0000256" key="3">
    <source>
        <dbReference type="ARBA" id="ARBA00022741"/>
    </source>
</evidence>
<dbReference type="InterPro" id="IPR003593">
    <property type="entry name" value="AAA+_ATPase"/>
</dbReference>
<evidence type="ECO:0000259" key="5">
    <source>
        <dbReference type="PROSITE" id="PS50893"/>
    </source>
</evidence>
<evidence type="ECO:0000256" key="2">
    <source>
        <dbReference type="ARBA" id="ARBA00022448"/>
    </source>
</evidence>
<keyword evidence="4 6" id="KW-0067">ATP-binding</keyword>
<evidence type="ECO:0000313" key="7">
    <source>
        <dbReference type="Proteomes" id="UP000033632"/>
    </source>
</evidence>
<dbReference type="PROSITE" id="PS50893">
    <property type="entry name" value="ABC_TRANSPORTER_2"/>
    <property type="match status" value="1"/>
</dbReference>
<evidence type="ECO:0000256" key="1">
    <source>
        <dbReference type="ARBA" id="ARBA00005417"/>
    </source>
</evidence>
<sequence length="263" mass="28637">MASVKSPADETPVIETEKLVVGFGDRVIIDELDLSVKRGEVLGVIGPSGSGKSVTLRAIIGLLPHRSGTVKVLGRDYQSLGRRERLETERRWGVLFQQGALFSSLTVLENVEFPMREHQSLPAKLRREIARLKIELVGLGPESHNLYPSELSGGMIKRAALARALALDPEILFLDEPTAGLDPIGASKFDELILTLRDALGLTVYMVTHDLDSLAAVTDRIAALGKGKLLMVGTLSDMLGADDPWLKEYFGGPRARHLTKAHT</sequence>
<feature type="domain" description="ABC transporter" evidence="5">
    <location>
        <begin position="14"/>
        <end position="251"/>
    </location>
</feature>
<name>A0A0F5FY03_9HYPH</name>
<protein>
    <submittedName>
        <fullName evidence="6">Iron ABC transporter ATP-binding protein</fullName>
    </submittedName>
</protein>
<dbReference type="Gene3D" id="3.40.50.300">
    <property type="entry name" value="P-loop containing nucleotide triphosphate hydrolases"/>
    <property type="match status" value="1"/>
</dbReference>
<dbReference type="GO" id="GO:0016887">
    <property type="term" value="F:ATP hydrolysis activity"/>
    <property type="evidence" value="ECO:0007669"/>
    <property type="project" value="InterPro"/>
</dbReference>
<dbReference type="PATRIC" id="fig|443610.3.peg.688"/>
<keyword evidence="2" id="KW-0813">Transport</keyword>
<dbReference type="InterPro" id="IPR003439">
    <property type="entry name" value="ABC_transporter-like_ATP-bd"/>
</dbReference>
<comment type="similarity">
    <text evidence="1">Belongs to the ABC transporter superfamily.</text>
</comment>
<comment type="caution">
    <text evidence="6">The sequence shown here is derived from an EMBL/GenBank/DDBJ whole genome shotgun (WGS) entry which is preliminary data.</text>
</comment>
<keyword evidence="7" id="KW-1185">Reference proteome</keyword>
<gene>
    <name evidence="6" type="ORF">VE25_00410</name>
</gene>
<keyword evidence="3" id="KW-0547">Nucleotide-binding</keyword>
<dbReference type="InterPro" id="IPR027417">
    <property type="entry name" value="P-loop_NTPase"/>
</dbReference>
<dbReference type="PANTHER" id="PTHR43023">
    <property type="entry name" value="PROTEIN TRIGALACTOSYLDIACYLGLYCEROL 3, CHLOROPLASTIC"/>
    <property type="match status" value="1"/>
</dbReference>
<proteinExistence type="inferred from homology"/>
<dbReference type="SUPFAM" id="SSF52540">
    <property type="entry name" value="P-loop containing nucleoside triphosphate hydrolases"/>
    <property type="match status" value="1"/>
</dbReference>
<evidence type="ECO:0000256" key="4">
    <source>
        <dbReference type="ARBA" id="ARBA00022840"/>
    </source>
</evidence>
<dbReference type="InterPro" id="IPR017871">
    <property type="entry name" value="ABC_transporter-like_CS"/>
</dbReference>
<dbReference type="SMART" id="SM00382">
    <property type="entry name" value="AAA"/>
    <property type="match status" value="1"/>
</dbReference>
<dbReference type="STRING" id="443610.VE25_00410"/>
<reference evidence="6 7" key="1">
    <citation type="submission" date="2015-03" db="EMBL/GenBank/DDBJ databases">
        <authorList>
            <person name="Hassan Y.I."/>
            <person name="Lepp D."/>
            <person name="Li X.-Z."/>
            <person name="Zhou T."/>
        </authorList>
    </citation>
    <scope>NUCLEOTIDE SEQUENCE [LARGE SCALE GENOMIC DNA]</scope>
    <source>
        <strain evidence="6 7">BD-c194</strain>
    </source>
</reference>
<dbReference type="PANTHER" id="PTHR43023:SF3">
    <property type="entry name" value="PROTEIN TRIGALACTOSYLDIACYLGLYCEROL 3, CHLOROPLASTIC"/>
    <property type="match status" value="1"/>
</dbReference>